<accession>A0A140G6D0</accession>
<evidence type="ECO:0000313" key="1">
    <source>
        <dbReference type="EMBL" id="AMM44215.1"/>
    </source>
</evidence>
<dbReference type="KEGG" id="vg:29124757"/>
<keyword evidence="2" id="KW-1185">Reference proteome</keyword>
<name>A0A140G6D0_9CAUD</name>
<protein>
    <submittedName>
        <fullName evidence="1">Uncharacterized protein</fullName>
    </submittedName>
</protein>
<evidence type="ECO:0000313" key="2">
    <source>
        <dbReference type="Proteomes" id="UP000201386"/>
    </source>
</evidence>
<reference evidence="1 2" key="1">
    <citation type="submission" date="2016-02" db="EMBL/GenBank/DDBJ databases">
        <authorList>
            <person name="Lynch K.C."/>
            <person name="Doan M."/>
            <person name="Paisley J.T."/>
            <person name="Allen K.G."/>
            <person name="Gaffney B.L."/>
            <person name="Rinehart C.A."/>
            <person name="King R.A."/>
            <person name="Staples A."/>
            <person name="Bowman C.A."/>
            <person name="Russell D.A."/>
            <person name="Pope W.H."/>
            <person name="Jacobs-Sera D."/>
            <person name="Hendrix R.W."/>
            <person name="Hatfull G.F."/>
        </authorList>
    </citation>
    <scope>NUCLEOTIDE SEQUENCE [LARGE SCALE GENOMIC DNA]</scope>
</reference>
<dbReference type="GeneID" id="29124757"/>
<dbReference type="Proteomes" id="UP000201386">
    <property type="component" value="Segment"/>
</dbReference>
<gene>
    <name evidence="1" type="primary">45</name>
    <name evidence="1" type="ORF">KELLEZIO_45</name>
</gene>
<dbReference type="RefSeq" id="YP_009301302.1">
    <property type="nucleotide sequence ID" value="NC_031231.1"/>
</dbReference>
<proteinExistence type="predicted"/>
<sequence>MEKTARQIQFEADYKEAEEAWGLHSGDSTPEVVWVQAEARTGSNYQVFIAPIPPLAQGRIGGKYLVSVLQPWKTCYPISVLEELHPDYVLERFRNPALDRFEVSGKDIAAMTLTINCAINRYVAWTTEEAQKQVTL</sequence>
<organism evidence="1 2">
    <name type="scientific">Arthrobacter phage KellEzio</name>
    <dbReference type="NCBI Taxonomy" id="1796995"/>
    <lineage>
        <taxon>Viruses</taxon>
        <taxon>Duplodnaviria</taxon>
        <taxon>Heunggongvirae</taxon>
        <taxon>Uroviricota</taxon>
        <taxon>Caudoviricetes</taxon>
        <taxon>Kelleziovirus</taxon>
        <taxon>Kelleziovirus kellezzio</taxon>
    </lineage>
</organism>
<dbReference type="EMBL" id="KU647626">
    <property type="protein sequence ID" value="AMM44215.1"/>
    <property type="molecule type" value="Genomic_DNA"/>
</dbReference>